<dbReference type="Gene3D" id="2.40.30.200">
    <property type="match status" value="1"/>
</dbReference>
<evidence type="ECO:0000259" key="1">
    <source>
        <dbReference type="Pfam" id="PF05709"/>
    </source>
</evidence>
<evidence type="ECO:0000313" key="3">
    <source>
        <dbReference type="Proteomes" id="UP000824159"/>
    </source>
</evidence>
<reference evidence="2" key="1">
    <citation type="submission" date="2020-10" db="EMBL/GenBank/DDBJ databases">
        <authorList>
            <person name="Gilroy R."/>
        </authorList>
    </citation>
    <scope>NUCLEOTIDE SEQUENCE</scope>
    <source>
        <strain evidence="2">CHK176-22527</strain>
    </source>
</reference>
<feature type="domain" description="Siphovirus-type tail component RIFT-related" evidence="1">
    <location>
        <begin position="43"/>
        <end position="141"/>
    </location>
</feature>
<evidence type="ECO:0000313" key="2">
    <source>
        <dbReference type="EMBL" id="HIT99916.1"/>
    </source>
</evidence>
<proteinExistence type="predicted"/>
<protein>
    <submittedName>
        <fullName evidence="2">Phage tail family protein</fullName>
    </submittedName>
</protein>
<comment type="caution">
    <text evidence="2">The sequence shown here is derived from an EMBL/GenBank/DDBJ whole genome shotgun (WGS) entry which is preliminary data.</text>
</comment>
<dbReference type="Proteomes" id="UP000824159">
    <property type="component" value="Unassembled WGS sequence"/>
</dbReference>
<dbReference type="InterPro" id="IPR006520">
    <property type="entry name" value="Dit_BPSPP_N"/>
</dbReference>
<sequence length="696" mass="76005">MMYSFRDVNENITLVPMPAEAMQINGVYLETEIEGYRTLYVKGREAFSPELETYEIGTRNGEIRKSKRYPARIITVGYQLIAKDSESFREAYNRLGGLLNVNDAEIIFDDESDKYFIGTPTLVDEVEPGRNSVAGEIEITCLDPMKYSVVEYEATPLVDDPRSILIDYGGTYESFPVLEADFYREEDIDEDGESNALTGAGDCGYVAFFNEDEKIIQIGDPKEEDGTEAYEKSQTLINQTFETTSGWNTDASGLWTLNSGLAVSSDAIQTGNLGMNVASFAVLADPKTTSATVLKNRRTSAGSPRFYYTVTLRASGRTSNAVNVTATITASLGTDKNYFGRGLGLRGSLYCGGAWRSVTIKGTSAYWRGRSGHTVSMSFTVTGLSDTTSALTGIKFKVDRTDSLLENVAGRLSETACSNLPISTYVADVPETYYLGVSDYGTGSGVYHGPSMTRNLPEDAKGEVGASDFSFTYKQKMCIGSGSGDAIQLGGFQANCVSGSGVDRKIVAGVRVLKNKAGKTASLIFYVNDKPVESIDIDLSYTNKYFGAGSSAIQTSSITKSGKDIKFSVGDIARVFSDDTVADVKVTQITFIFDQYSTIAPLSYNGIYWAKFVKNNCDTWENIPNKFSANDVLEADCSIGEVYLNGVISPQLGALGNDWEEFCLKPGLNQIGIAYSNWVTDEHAPQFKVRYREAYL</sequence>
<reference evidence="2" key="2">
    <citation type="journal article" date="2021" name="PeerJ">
        <title>Extensive microbial diversity within the chicken gut microbiome revealed by metagenomics and culture.</title>
        <authorList>
            <person name="Gilroy R."/>
            <person name="Ravi A."/>
            <person name="Getino M."/>
            <person name="Pursley I."/>
            <person name="Horton D.L."/>
            <person name="Alikhan N.F."/>
            <person name="Baker D."/>
            <person name="Gharbi K."/>
            <person name="Hall N."/>
            <person name="Watson M."/>
            <person name="Adriaenssens E.M."/>
            <person name="Foster-Nyarko E."/>
            <person name="Jarju S."/>
            <person name="Secka A."/>
            <person name="Antonio M."/>
            <person name="Oren A."/>
            <person name="Chaudhuri R.R."/>
            <person name="La Ragione R."/>
            <person name="Hildebrand F."/>
            <person name="Pallen M.J."/>
        </authorList>
    </citation>
    <scope>NUCLEOTIDE SEQUENCE</scope>
    <source>
        <strain evidence="2">CHK176-22527</strain>
    </source>
</reference>
<dbReference type="AlphaFoldDB" id="A0A9D1HD98"/>
<dbReference type="NCBIfam" id="TIGR01633">
    <property type="entry name" value="phi3626_gp14_N"/>
    <property type="match status" value="1"/>
</dbReference>
<gene>
    <name evidence="2" type="ORF">IAD12_06660</name>
</gene>
<accession>A0A9D1HD98</accession>
<dbReference type="Pfam" id="PF05709">
    <property type="entry name" value="Sipho_tail"/>
    <property type="match status" value="1"/>
</dbReference>
<name>A0A9D1HD98_9FIRM</name>
<dbReference type="InterPro" id="IPR008841">
    <property type="entry name" value="Siphovirus-type_tail_N"/>
</dbReference>
<dbReference type="EMBL" id="DVLX01000083">
    <property type="protein sequence ID" value="HIT99916.1"/>
    <property type="molecule type" value="Genomic_DNA"/>
</dbReference>
<organism evidence="2 3">
    <name type="scientific">Candidatus Allocopromorpha excrementavium</name>
    <dbReference type="NCBI Taxonomy" id="2840741"/>
    <lineage>
        <taxon>Bacteria</taxon>
        <taxon>Bacillati</taxon>
        <taxon>Bacillota</taxon>
        <taxon>Clostridia</taxon>
        <taxon>Eubacteriales</taxon>
        <taxon>Eubacteriaceae</taxon>
        <taxon>Eubacteriaceae incertae sedis</taxon>
        <taxon>Candidatus Allocopromorpha</taxon>
    </lineage>
</organism>